<sequence>MQHPRAVKDKWARFWKVIATTGRQTQGITSRGKHMPHTEAISEAQEQKPTGTGEMLGIEPHQPSHTTIYRRTGQARDPVPLWPMAGTNPQQQEIVMFMWRSTHVCKVHCPTH</sequence>
<feature type="region of interest" description="Disordered" evidence="1">
    <location>
        <begin position="24"/>
        <end position="61"/>
    </location>
</feature>
<protein>
    <submittedName>
        <fullName evidence="2">Uncharacterized protein</fullName>
    </submittedName>
</protein>
<evidence type="ECO:0000313" key="3">
    <source>
        <dbReference type="Proteomes" id="UP001345963"/>
    </source>
</evidence>
<evidence type="ECO:0000256" key="1">
    <source>
        <dbReference type="SAM" id="MobiDB-lite"/>
    </source>
</evidence>
<organism evidence="2 3">
    <name type="scientific">Ataeniobius toweri</name>
    <dbReference type="NCBI Taxonomy" id="208326"/>
    <lineage>
        <taxon>Eukaryota</taxon>
        <taxon>Metazoa</taxon>
        <taxon>Chordata</taxon>
        <taxon>Craniata</taxon>
        <taxon>Vertebrata</taxon>
        <taxon>Euteleostomi</taxon>
        <taxon>Actinopterygii</taxon>
        <taxon>Neopterygii</taxon>
        <taxon>Teleostei</taxon>
        <taxon>Neoteleostei</taxon>
        <taxon>Acanthomorphata</taxon>
        <taxon>Ovalentaria</taxon>
        <taxon>Atherinomorphae</taxon>
        <taxon>Cyprinodontiformes</taxon>
        <taxon>Goodeidae</taxon>
        <taxon>Ataeniobius</taxon>
    </lineage>
</organism>
<proteinExistence type="predicted"/>
<reference evidence="2 3" key="1">
    <citation type="submission" date="2021-07" db="EMBL/GenBank/DDBJ databases">
        <authorList>
            <person name="Palmer J.M."/>
        </authorList>
    </citation>
    <scope>NUCLEOTIDE SEQUENCE [LARGE SCALE GENOMIC DNA]</scope>
    <source>
        <strain evidence="2 3">AT_MEX2019</strain>
        <tissue evidence="2">Muscle</tissue>
    </source>
</reference>
<keyword evidence="3" id="KW-1185">Reference proteome</keyword>
<name>A0ABU7BGE8_9TELE</name>
<dbReference type="EMBL" id="JAHUTI010051895">
    <property type="protein sequence ID" value="MED6249349.1"/>
    <property type="molecule type" value="Genomic_DNA"/>
</dbReference>
<comment type="caution">
    <text evidence="2">The sequence shown here is derived from an EMBL/GenBank/DDBJ whole genome shotgun (WGS) entry which is preliminary data.</text>
</comment>
<dbReference type="Proteomes" id="UP001345963">
    <property type="component" value="Unassembled WGS sequence"/>
</dbReference>
<gene>
    <name evidence="2" type="ORF">ATANTOWER_012871</name>
</gene>
<accession>A0ABU7BGE8</accession>
<evidence type="ECO:0000313" key="2">
    <source>
        <dbReference type="EMBL" id="MED6249349.1"/>
    </source>
</evidence>